<dbReference type="GO" id="GO:0003677">
    <property type="term" value="F:DNA binding"/>
    <property type="evidence" value="ECO:0007669"/>
    <property type="project" value="UniProtKB-KW"/>
</dbReference>
<dbReference type="InterPro" id="IPR015947">
    <property type="entry name" value="PUA-like_sf"/>
</dbReference>
<organism evidence="10 11">
    <name type="scientific">Heracleum sosnowskyi</name>
    <dbReference type="NCBI Taxonomy" id="360622"/>
    <lineage>
        <taxon>Eukaryota</taxon>
        <taxon>Viridiplantae</taxon>
        <taxon>Streptophyta</taxon>
        <taxon>Embryophyta</taxon>
        <taxon>Tracheophyta</taxon>
        <taxon>Spermatophyta</taxon>
        <taxon>Magnoliopsida</taxon>
        <taxon>eudicotyledons</taxon>
        <taxon>Gunneridae</taxon>
        <taxon>Pentapetalae</taxon>
        <taxon>asterids</taxon>
        <taxon>campanulids</taxon>
        <taxon>Apiales</taxon>
        <taxon>Apiaceae</taxon>
        <taxon>Apioideae</taxon>
        <taxon>apioid superclade</taxon>
        <taxon>Tordylieae</taxon>
        <taxon>Tordyliinae</taxon>
        <taxon>Heracleum</taxon>
    </lineage>
</organism>
<comment type="subcellular location">
    <subcellularLocation>
        <location evidence="7">Nucleus</location>
    </subcellularLocation>
</comment>
<protein>
    <submittedName>
        <fullName evidence="10">Uncharacterized protein</fullName>
    </submittedName>
</protein>
<reference evidence="10" key="1">
    <citation type="submission" date="2023-02" db="EMBL/GenBank/DDBJ databases">
        <title>Genome of toxic invasive species Heracleum sosnowskyi carries increased number of genes despite the absence of recent whole-genome duplications.</title>
        <authorList>
            <person name="Schelkunov M."/>
            <person name="Shtratnikova V."/>
            <person name="Makarenko M."/>
            <person name="Klepikova A."/>
            <person name="Omelchenko D."/>
            <person name="Novikova G."/>
            <person name="Obukhova E."/>
            <person name="Bogdanov V."/>
            <person name="Penin A."/>
            <person name="Logacheva M."/>
        </authorList>
    </citation>
    <scope>NUCLEOTIDE SEQUENCE</scope>
    <source>
        <strain evidence="10">Hsosn_3</strain>
        <tissue evidence="10">Leaf</tissue>
    </source>
</reference>
<dbReference type="PROSITE" id="PS51015">
    <property type="entry name" value="YDG"/>
    <property type="match status" value="1"/>
</dbReference>
<evidence type="ECO:0000256" key="4">
    <source>
        <dbReference type="ARBA" id="ARBA00023125"/>
    </source>
</evidence>
<dbReference type="InterPro" id="IPR003105">
    <property type="entry name" value="SRA_YDG"/>
</dbReference>
<feature type="domain" description="YDG" evidence="9">
    <location>
        <begin position="1"/>
        <end position="50"/>
    </location>
</feature>
<dbReference type="PANTHER" id="PTHR14140">
    <property type="entry name" value="E3 UBIQUITIN-PROTEIN LIGASE UHRF-RELATED"/>
    <property type="match status" value="1"/>
</dbReference>
<evidence type="ECO:0000259" key="8">
    <source>
        <dbReference type="PROSITE" id="PS50089"/>
    </source>
</evidence>
<dbReference type="PANTHER" id="PTHR14140:SF27">
    <property type="entry name" value="OS04G0289800 PROTEIN"/>
    <property type="match status" value="1"/>
</dbReference>
<dbReference type="Pfam" id="PF02182">
    <property type="entry name" value="SAD_SRA"/>
    <property type="match status" value="1"/>
</dbReference>
<dbReference type="Gene3D" id="2.30.280.10">
    <property type="entry name" value="SRA-YDG"/>
    <property type="match status" value="1"/>
</dbReference>
<dbReference type="Proteomes" id="UP001237642">
    <property type="component" value="Unassembled WGS sequence"/>
</dbReference>
<evidence type="ECO:0000259" key="9">
    <source>
        <dbReference type="PROSITE" id="PS51015"/>
    </source>
</evidence>
<dbReference type="PROSITE" id="PS00518">
    <property type="entry name" value="ZF_RING_1"/>
    <property type="match status" value="1"/>
</dbReference>
<dbReference type="EMBL" id="JAUIZM010000006">
    <property type="protein sequence ID" value="KAK1380327.1"/>
    <property type="molecule type" value="Genomic_DNA"/>
</dbReference>
<keyword evidence="3" id="KW-0862">Zinc</keyword>
<comment type="caution">
    <text evidence="10">The sequence shown here is derived from an EMBL/GenBank/DDBJ whole genome shotgun (WGS) entry which is preliminary data.</text>
</comment>
<name>A0AAD8MPI6_9APIA</name>
<dbReference type="GO" id="GO:0016567">
    <property type="term" value="P:protein ubiquitination"/>
    <property type="evidence" value="ECO:0007669"/>
    <property type="project" value="TreeGrafter"/>
</dbReference>
<dbReference type="GO" id="GO:0044027">
    <property type="term" value="P:negative regulation of gene expression via chromosomal CpG island methylation"/>
    <property type="evidence" value="ECO:0007669"/>
    <property type="project" value="TreeGrafter"/>
</dbReference>
<keyword evidence="1" id="KW-0479">Metal-binding</keyword>
<dbReference type="InterPro" id="IPR027370">
    <property type="entry name" value="Znf-RING_euk"/>
</dbReference>
<dbReference type="Pfam" id="PF13445">
    <property type="entry name" value="zf-RING_UBOX"/>
    <property type="match status" value="1"/>
</dbReference>
<reference evidence="10" key="2">
    <citation type="submission" date="2023-05" db="EMBL/GenBank/DDBJ databases">
        <authorList>
            <person name="Schelkunov M.I."/>
        </authorList>
    </citation>
    <scope>NUCLEOTIDE SEQUENCE</scope>
    <source>
        <strain evidence="10">Hsosn_3</strain>
        <tissue evidence="10">Leaf</tissue>
    </source>
</reference>
<feature type="domain" description="RING-type" evidence="8">
    <location>
        <begin position="142"/>
        <end position="185"/>
    </location>
</feature>
<dbReference type="InterPro" id="IPR045134">
    <property type="entry name" value="UHRF1/2-like"/>
</dbReference>
<keyword evidence="11" id="KW-1185">Reference proteome</keyword>
<dbReference type="AlphaFoldDB" id="A0AAD8MPI6"/>
<keyword evidence="4" id="KW-0238">DNA-binding</keyword>
<sequence length="189" mass="22083">MRLLSRSHKEKRSSYAPETGVRYDGIYRIEKCWRKPGIQGFKVFRYLFVRCDNDPAPWTSDDHRDHPRPLPDIEELKIATDITERKGTPCWDYDSQGGIWKWSKPPPESRKQAVVDGKGTKKVRHLKQTKTIRERLLKEFSCLLCRKIMVMPLTTPCAHNFCKSCLEGAFAGQTFIRQRICEGRRTLRA</sequence>
<dbReference type="SUPFAM" id="SSF57850">
    <property type="entry name" value="RING/U-box"/>
    <property type="match status" value="1"/>
</dbReference>
<dbReference type="GO" id="GO:0061630">
    <property type="term" value="F:ubiquitin protein ligase activity"/>
    <property type="evidence" value="ECO:0007669"/>
    <property type="project" value="TreeGrafter"/>
</dbReference>
<dbReference type="SUPFAM" id="SSF88697">
    <property type="entry name" value="PUA domain-like"/>
    <property type="match status" value="1"/>
</dbReference>
<dbReference type="GO" id="GO:0005634">
    <property type="term" value="C:nucleus"/>
    <property type="evidence" value="ECO:0007669"/>
    <property type="project" value="UniProtKB-SubCell"/>
</dbReference>
<dbReference type="InterPro" id="IPR001841">
    <property type="entry name" value="Znf_RING"/>
</dbReference>
<evidence type="ECO:0000256" key="6">
    <source>
        <dbReference type="PROSITE-ProRule" id="PRU00175"/>
    </source>
</evidence>
<evidence type="ECO:0000256" key="2">
    <source>
        <dbReference type="ARBA" id="ARBA00022771"/>
    </source>
</evidence>
<proteinExistence type="predicted"/>
<evidence type="ECO:0000256" key="3">
    <source>
        <dbReference type="ARBA" id="ARBA00022833"/>
    </source>
</evidence>
<dbReference type="InterPro" id="IPR017907">
    <property type="entry name" value="Znf_RING_CS"/>
</dbReference>
<dbReference type="PROSITE" id="PS50089">
    <property type="entry name" value="ZF_RING_2"/>
    <property type="match status" value="1"/>
</dbReference>
<keyword evidence="5 7" id="KW-0539">Nucleus</keyword>
<keyword evidence="2 6" id="KW-0863">Zinc-finger</keyword>
<gene>
    <name evidence="10" type="ORF">POM88_027071</name>
</gene>
<evidence type="ECO:0000313" key="11">
    <source>
        <dbReference type="Proteomes" id="UP001237642"/>
    </source>
</evidence>
<dbReference type="GO" id="GO:0008270">
    <property type="term" value="F:zinc ion binding"/>
    <property type="evidence" value="ECO:0007669"/>
    <property type="project" value="UniProtKB-KW"/>
</dbReference>
<evidence type="ECO:0000313" key="10">
    <source>
        <dbReference type="EMBL" id="KAK1380327.1"/>
    </source>
</evidence>
<dbReference type="InterPro" id="IPR036987">
    <property type="entry name" value="SRA-YDG_sf"/>
</dbReference>
<evidence type="ECO:0000256" key="1">
    <source>
        <dbReference type="ARBA" id="ARBA00022723"/>
    </source>
</evidence>
<evidence type="ECO:0000256" key="7">
    <source>
        <dbReference type="PROSITE-ProRule" id="PRU00358"/>
    </source>
</evidence>
<evidence type="ECO:0000256" key="5">
    <source>
        <dbReference type="ARBA" id="ARBA00023242"/>
    </source>
</evidence>
<dbReference type="Gene3D" id="3.30.40.10">
    <property type="entry name" value="Zinc/RING finger domain, C3HC4 (zinc finger)"/>
    <property type="match status" value="1"/>
</dbReference>
<dbReference type="InterPro" id="IPR013083">
    <property type="entry name" value="Znf_RING/FYVE/PHD"/>
</dbReference>
<accession>A0AAD8MPI6</accession>